<reference evidence="1" key="2">
    <citation type="submission" date="2023-01" db="EMBL/GenBank/DDBJ databases">
        <authorList>
            <person name="Petersen C."/>
        </authorList>
    </citation>
    <scope>NUCLEOTIDE SEQUENCE</scope>
    <source>
        <strain evidence="1">IBT 12815</strain>
    </source>
</reference>
<sequence length="79" mass="8779">MEFDSLVSVRIREWFLKELGVNVLVLKLMSTNHTLSRAESQTAKAHDNPQMDWQKEVAGLTEGIPSLIPPGGYSAKDVP</sequence>
<dbReference type="GeneID" id="81586652"/>
<dbReference type="EMBL" id="JAQJAE010000003">
    <property type="protein sequence ID" value="KAJ5602397.1"/>
    <property type="molecule type" value="Genomic_DNA"/>
</dbReference>
<keyword evidence="2" id="KW-1185">Reference proteome</keyword>
<evidence type="ECO:0000313" key="2">
    <source>
        <dbReference type="Proteomes" id="UP001213799"/>
    </source>
</evidence>
<gene>
    <name evidence="1" type="ORF">N7537_005353</name>
</gene>
<dbReference type="Proteomes" id="UP001213799">
    <property type="component" value="Unassembled WGS sequence"/>
</dbReference>
<accession>A0AAD6H332</accession>
<reference evidence="1" key="1">
    <citation type="journal article" date="2023" name="IMA Fungus">
        <title>Comparative genomic study of the Penicillium genus elucidates a diverse pangenome and 15 lateral gene transfer events.</title>
        <authorList>
            <person name="Petersen C."/>
            <person name="Sorensen T."/>
            <person name="Nielsen M.R."/>
            <person name="Sondergaard T.E."/>
            <person name="Sorensen J.L."/>
            <person name="Fitzpatrick D.A."/>
            <person name="Frisvad J.C."/>
            <person name="Nielsen K.L."/>
        </authorList>
    </citation>
    <scope>NUCLEOTIDE SEQUENCE</scope>
    <source>
        <strain evidence="1">IBT 12815</strain>
    </source>
</reference>
<evidence type="ECO:0000313" key="1">
    <source>
        <dbReference type="EMBL" id="KAJ5602397.1"/>
    </source>
</evidence>
<dbReference type="AlphaFoldDB" id="A0AAD6H332"/>
<protein>
    <submittedName>
        <fullName evidence="1">Male sterility NAD-binding</fullName>
    </submittedName>
</protein>
<comment type="caution">
    <text evidence="1">The sequence shown here is derived from an EMBL/GenBank/DDBJ whole genome shotgun (WGS) entry which is preliminary data.</text>
</comment>
<organism evidence="1 2">
    <name type="scientific">Penicillium hordei</name>
    <dbReference type="NCBI Taxonomy" id="40994"/>
    <lineage>
        <taxon>Eukaryota</taxon>
        <taxon>Fungi</taxon>
        <taxon>Dikarya</taxon>
        <taxon>Ascomycota</taxon>
        <taxon>Pezizomycotina</taxon>
        <taxon>Eurotiomycetes</taxon>
        <taxon>Eurotiomycetidae</taxon>
        <taxon>Eurotiales</taxon>
        <taxon>Aspergillaceae</taxon>
        <taxon>Penicillium</taxon>
    </lineage>
</organism>
<name>A0AAD6H332_9EURO</name>
<dbReference type="RefSeq" id="XP_056752195.1">
    <property type="nucleotide sequence ID" value="XM_056896410.1"/>
</dbReference>
<proteinExistence type="predicted"/>